<keyword evidence="3" id="KW-1185">Reference proteome</keyword>
<evidence type="ECO:0008006" key="4">
    <source>
        <dbReference type="Google" id="ProtNLM"/>
    </source>
</evidence>
<dbReference type="PANTHER" id="PTHR46586">
    <property type="entry name" value="ANKYRIN REPEAT-CONTAINING PROTEIN"/>
    <property type="match status" value="1"/>
</dbReference>
<evidence type="ECO:0000256" key="1">
    <source>
        <dbReference type="SAM" id="MobiDB-lite"/>
    </source>
</evidence>
<gene>
    <name evidence="2" type="ORF">BDK51DRAFT_37853</name>
</gene>
<organism evidence="2 3">
    <name type="scientific">Blyttiomyces helicus</name>
    <dbReference type="NCBI Taxonomy" id="388810"/>
    <lineage>
        <taxon>Eukaryota</taxon>
        <taxon>Fungi</taxon>
        <taxon>Fungi incertae sedis</taxon>
        <taxon>Chytridiomycota</taxon>
        <taxon>Chytridiomycota incertae sedis</taxon>
        <taxon>Chytridiomycetes</taxon>
        <taxon>Chytridiomycetes incertae sedis</taxon>
        <taxon>Blyttiomyces</taxon>
    </lineage>
</organism>
<dbReference type="InterPro" id="IPR036770">
    <property type="entry name" value="Ankyrin_rpt-contain_sf"/>
</dbReference>
<name>A0A4P9W5A5_9FUNG</name>
<evidence type="ECO:0000313" key="2">
    <source>
        <dbReference type="EMBL" id="RKO87132.1"/>
    </source>
</evidence>
<dbReference type="Proteomes" id="UP000269721">
    <property type="component" value="Unassembled WGS sequence"/>
</dbReference>
<dbReference type="SUPFAM" id="SSF48403">
    <property type="entry name" value="Ankyrin repeat"/>
    <property type="match status" value="1"/>
</dbReference>
<dbReference type="InterPro" id="IPR052050">
    <property type="entry name" value="SecEffector_AnkRepeat"/>
</dbReference>
<dbReference type="OrthoDB" id="194358at2759"/>
<reference evidence="3" key="1">
    <citation type="journal article" date="2018" name="Nat. Microbiol.">
        <title>Leveraging single-cell genomics to expand the fungal tree of life.</title>
        <authorList>
            <person name="Ahrendt S.R."/>
            <person name="Quandt C.A."/>
            <person name="Ciobanu D."/>
            <person name="Clum A."/>
            <person name="Salamov A."/>
            <person name="Andreopoulos B."/>
            <person name="Cheng J.F."/>
            <person name="Woyke T."/>
            <person name="Pelin A."/>
            <person name="Henrissat B."/>
            <person name="Reynolds N.K."/>
            <person name="Benny G.L."/>
            <person name="Smith M.E."/>
            <person name="James T.Y."/>
            <person name="Grigoriev I.V."/>
        </authorList>
    </citation>
    <scope>NUCLEOTIDE SEQUENCE [LARGE SCALE GENOMIC DNA]</scope>
</reference>
<feature type="region of interest" description="Disordered" evidence="1">
    <location>
        <begin position="262"/>
        <end position="305"/>
    </location>
</feature>
<proteinExistence type="predicted"/>
<dbReference type="PANTHER" id="PTHR46586:SF3">
    <property type="entry name" value="ANKYRIN REPEAT-CONTAINING PROTEIN"/>
    <property type="match status" value="1"/>
</dbReference>
<evidence type="ECO:0000313" key="3">
    <source>
        <dbReference type="Proteomes" id="UP000269721"/>
    </source>
</evidence>
<dbReference type="Gene3D" id="1.25.40.20">
    <property type="entry name" value="Ankyrin repeat-containing domain"/>
    <property type="match status" value="1"/>
</dbReference>
<protein>
    <recommendedName>
        <fullName evidence="4">Ankyrin repeat-containing domain protein</fullName>
    </recommendedName>
</protein>
<feature type="compositionally biased region" description="Acidic residues" evidence="1">
    <location>
        <begin position="28"/>
        <end position="39"/>
    </location>
</feature>
<dbReference type="EMBL" id="KZ997650">
    <property type="protein sequence ID" value="RKO87132.1"/>
    <property type="molecule type" value="Genomic_DNA"/>
</dbReference>
<dbReference type="AlphaFoldDB" id="A0A4P9W5A5"/>
<accession>A0A4P9W5A5</accession>
<feature type="region of interest" description="Disordered" evidence="1">
    <location>
        <begin position="20"/>
        <end position="40"/>
    </location>
</feature>
<sequence>MSTRPRWDCLSKCPQLTVFGKGENPDRENEEEESDEDMVEEHGRSLRDFLVAAGFSTARAVDHACEYRASLNDIRYLFSLEHDGVSTDRAILHAARAVDIPLVRLLYHHHVTAADGEAIAAACHINSPDMVACLLELSAPVYRRQRDIAAGNGDLAVVKLLHEKVHENAFTTNAMDVAAVCSLEVVRFLHESRTEGCTVQAMKNAADAGWLDIVQFLHDHWSEGCTTDVLDMDVASWTHAASYVPPWIFTAEVVGHERQEARFPAGEGGSPALQGGRSIPQPTSPRASPPGRCHSRASTAASSLFEARTRLSDDEAARMLSQRLGDDEAHNVEAFLREMHGLDQSEGHAPLLTHPPPLPAPGRPLKYARPLRLREASTEASDERGRVLADVVLCCRAGGIVVCFCWVGGAFRLGELALGQAERIKEVVLFLNRHRTESFTTAAMSTACKHRCIKLVRFLLANVPETASANAVKAAFAAGDAEIMRILYKAGMRLSDTDVARLLSRQSGYDEAHDVKAFLRELHGVDERGGNNSLEGAYIKGVGRPLPLAYSFHSPSRAPGRRLKHARPLRDIHRKQETNVTGVCGMCWVNALFVLSLGGYHHLVLLI</sequence>